<protein>
    <submittedName>
        <fullName evidence="1">Uncharacterized protein</fullName>
    </submittedName>
</protein>
<accession>A0A835UXI9</accession>
<evidence type="ECO:0000313" key="1">
    <source>
        <dbReference type="EMBL" id="KAG0475421.1"/>
    </source>
</evidence>
<comment type="caution">
    <text evidence="1">The sequence shown here is derived from an EMBL/GenBank/DDBJ whole genome shotgun (WGS) entry which is preliminary data.</text>
</comment>
<sequence>MVVNLPCRHTFRYGKLESNQMGQINCLRRMRPAMEKQCMMQFDDCRQGFGSSMEIAEGLLCFLAAGTFPRLLLLEVGLLNRAVESGAREFKK</sequence>
<dbReference type="EMBL" id="JADCNM010000007">
    <property type="protein sequence ID" value="KAG0475421.1"/>
    <property type="molecule type" value="Genomic_DNA"/>
</dbReference>
<dbReference type="AlphaFoldDB" id="A0A835UXI9"/>
<proteinExistence type="predicted"/>
<gene>
    <name evidence="1" type="ORF">HPP92_015107</name>
</gene>
<reference evidence="1 2" key="1">
    <citation type="journal article" date="2020" name="Nat. Food">
        <title>A phased Vanilla planifolia genome enables genetic improvement of flavour and production.</title>
        <authorList>
            <person name="Hasing T."/>
            <person name="Tang H."/>
            <person name="Brym M."/>
            <person name="Khazi F."/>
            <person name="Huang T."/>
            <person name="Chambers A.H."/>
        </authorList>
    </citation>
    <scope>NUCLEOTIDE SEQUENCE [LARGE SCALE GENOMIC DNA]</scope>
    <source>
        <tissue evidence="1">Leaf</tissue>
    </source>
</reference>
<dbReference type="Proteomes" id="UP000639772">
    <property type="component" value="Chromosome 7"/>
</dbReference>
<evidence type="ECO:0000313" key="2">
    <source>
        <dbReference type="Proteomes" id="UP000639772"/>
    </source>
</evidence>
<name>A0A835UXI9_VANPL</name>
<organism evidence="1 2">
    <name type="scientific">Vanilla planifolia</name>
    <name type="common">Vanilla</name>
    <dbReference type="NCBI Taxonomy" id="51239"/>
    <lineage>
        <taxon>Eukaryota</taxon>
        <taxon>Viridiplantae</taxon>
        <taxon>Streptophyta</taxon>
        <taxon>Embryophyta</taxon>
        <taxon>Tracheophyta</taxon>
        <taxon>Spermatophyta</taxon>
        <taxon>Magnoliopsida</taxon>
        <taxon>Liliopsida</taxon>
        <taxon>Asparagales</taxon>
        <taxon>Orchidaceae</taxon>
        <taxon>Vanilloideae</taxon>
        <taxon>Vanilleae</taxon>
        <taxon>Vanilla</taxon>
    </lineage>
</organism>